<dbReference type="InterPro" id="IPR007061">
    <property type="entry name" value="MST-like"/>
</dbReference>
<dbReference type="SUPFAM" id="SSF109854">
    <property type="entry name" value="DinB/YfiT-like putative metalloenzymes"/>
    <property type="match status" value="1"/>
</dbReference>
<gene>
    <name evidence="2" type="ORF">NF556_04925</name>
</gene>
<dbReference type="Pfam" id="PF04978">
    <property type="entry name" value="MST"/>
    <property type="match status" value="1"/>
</dbReference>
<reference evidence="2" key="1">
    <citation type="submission" date="2022-06" db="EMBL/GenBank/DDBJ databases">
        <title>Ornithinimicrobium HY1793.</title>
        <authorList>
            <person name="Huang Y."/>
        </authorList>
    </citation>
    <scope>NUCLEOTIDE SEQUENCE</scope>
    <source>
        <strain evidence="2">HY1793</strain>
    </source>
</reference>
<protein>
    <submittedName>
        <fullName evidence="2">DinB family protein</fullName>
    </submittedName>
</protein>
<accession>A0ABY4YW38</accession>
<evidence type="ECO:0000313" key="2">
    <source>
        <dbReference type="EMBL" id="USQ80994.1"/>
    </source>
</evidence>
<dbReference type="RefSeq" id="WP_252594378.1">
    <property type="nucleotide sequence ID" value="NZ_CP099489.1"/>
</dbReference>
<sequence length="196" mass="21284">MTDLIGDPVPGSAATPWEPPLAGTELEHLLGMLERQRATFRWKADGLDHAGLTTRIGSSALTIGGLLKHLALVEDQTFFLKMTGDSPGGPWDPEVWDADPEWEFTTAAGDSPDWLYGLYDSKVARARQRLAETIADGGIDQPSATADDKGTRASVRRLVCDLIEEYGRHTGHADLLREAVDGRVGEDPPPGWRPVS</sequence>
<dbReference type="Proteomes" id="UP001056455">
    <property type="component" value="Chromosome"/>
</dbReference>
<dbReference type="Gene3D" id="1.20.120.450">
    <property type="entry name" value="dinb family like domain"/>
    <property type="match status" value="1"/>
</dbReference>
<evidence type="ECO:0000313" key="3">
    <source>
        <dbReference type="Proteomes" id="UP001056455"/>
    </source>
</evidence>
<feature type="region of interest" description="Disordered" evidence="1">
    <location>
        <begin position="1"/>
        <end position="20"/>
    </location>
</feature>
<organism evidence="2 3">
    <name type="scientific">Ornithinimicrobium faecis</name>
    <dbReference type="NCBI Taxonomy" id="2934158"/>
    <lineage>
        <taxon>Bacteria</taxon>
        <taxon>Bacillati</taxon>
        <taxon>Actinomycetota</taxon>
        <taxon>Actinomycetes</taxon>
        <taxon>Micrococcales</taxon>
        <taxon>Ornithinimicrobiaceae</taxon>
        <taxon>Ornithinimicrobium</taxon>
    </lineage>
</organism>
<evidence type="ECO:0000256" key="1">
    <source>
        <dbReference type="SAM" id="MobiDB-lite"/>
    </source>
</evidence>
<proteinExistence type="predicted"/>
<name>A0ABY4YW38_9MICO</name>
<dbReference type="EMBL" id="CP099489">
    <property type="protein sequence ID" value="USQ80994.1"/>
    <property type="molecule type" value="Genomic_DNA"/>
</dbReference>
<dbReference type="InterPro" id="IPR034660">
    <property type="entry name" value="DinB/YfiT-like"/>
</dbReference>
<keyword evidence="3" id="KW-1185">Reference proteome</keyword>